<dbReference type="EMBL" id="JBHLTR010000097">
    <property type="protein sequence ID" value="MFC0561963.1"/>
    <property type="molecule type" value="Genomic_DNA"/>
</dbReference>
<evidence type="ECO:0008006" key="3">
    <source>
        <dbReference type="Google" id="ProtNLM"/>
    </source>
</evidence>
<comment type="caution">
    <text evidence="1">The sequence shown here is derived from an EMBL/GenBank/DDBJ whole genome shotgun (WGS) entry which is preliminary data.</text>
</comment>
<proteinExistence type="predicted"/>
<keyword evidence="2" id="KW-1185">Reference proteome</keyword>
<accession>A0ABV6NPB4</accession>
<organism evidence="1 2">
    <name type="scientific">Halalkalibacter alkalisediminis</name>
    <dbReference type="NCBI Taxonomy" id="935616"/>
    <lineage>
        <taxon>Bacteria</taxon>
        <taxon>Bacillati</taxon>
        <taxon>Bacillota</taxon>
        <taxon>Bacilli</taxon>
        <taxon>Bacillales</taxon>
        <taxon>Bacillaceae</taxon>
        <taxon>Halalkalibacter</taxon>
    </lineage>
</organism>
<dbReference type="Proteomes" id="UP001589833">
    <property type="component" value="Unassembled WGS sequence"/>
</dbReference>
<evidence type="ECO:0000313" key="2">
    <source>
        <dbReference type="Proteomes" id="UP001589833"/>
    </source>
</evidence>
<reference evidence="1 2" key="1">
    <citation type="submission" date="2024-09" db="EMBL/GenBank/DDBJ databases">
        <authorList>
            <person name="Sun Q."/>
            <person name="Mori K."/>
        </authorList>
    </citation>
    <scope>NUCLEOTIDE SEQUENCE [LARGE SCALE GENOMIC DNA]</scope>
    <source>
        <strain evidence="1 2">NCAIM B.02301</strain>
    </source>
</reference>
<evidence type="ECO:0000313" key="1">
    <source>
        <dbReference type="EMBL" id="MFC0561963.1"/>
    </source>
</evidence>
<sequence length="91" mass="9881">MGASGPNDPGASFATPREGVLAHIQHLFAYASTNPLPDKYPLVDPRFDLVKRGSANTSISLNGKWAVPGHNYGQSILNLYERIIQSSMQNL</sequence>
<dbReference type="RefSeq" id="WP_273847781.1">
    <property type="nucleotide sequence ID" value="NZ_JAQQWT010000034.1"/>
</dbReference>
<gene>
    <name evidence="1" type="ORF">ACFFH4_24120</name>
</gene>
<protein>
    <recommendedName>
        <fullName evidence="3">Mannosyl-glycoprotein endo-beta-N-acetylglucosamidase-like domain-containing protein</fullName>
    </recommendedName>
</protein>
<name>A0ABV6NPB4_9BACI</name>